<dbReference type="InterPro" id="IPR037069">
    <property type="entry name" value="AcylCoA_DH/ox_N_sf"/>
</dbReference>
<name>A0A7Y8GV56_9BURK</name>
<protein>
    <submittedName>
        <fullName evidence="9">Pimeloyl-CoA dehydrogenase small subunit</fullName>
    </submittedName>
</protein>
<dbReference type="InterPro" id="IPR046373">
    <property type="entry name" value="Acyl-CoA_Oxase/DH_mid-dom_sf"/>
</dbReference>
<dbReference type="Pfam" id="PF02770">
    <property type="entry name" value="Acyl-CoA_dh_M"/>
    <property type="match status" value="1"/>
</dbReference>
<dbReference type="Gene3D" id="1.20.140.10">
    <property type="entry name" value="Butyryl-CoA Dehydrogenase, subunit A, domain 3"/>
    <property type="match status" value="1"/>
</dbReference>
<dbReference type="SUPFAM" id="SSF47203">
    <property type="entry name" value="Acyl-CoA dehydrogenase C-terminal domain-like"/>
    <property type="match status" value="1"/>
</dbReference>
<feature type="domain" description="Acyl-CoA dehydrogenase/oxidase C-terminal" evidence="6">
    <location>
        <begin position="227"/>
        <end position="370"/>
    </location>
</feature>
<organism evidence="9 10">
    <name type="scientific">Hydrogenophaga aromaticivorans</name>
    <dbReference type="NCBI Taxonomy" id="2610898"/>
    <lineage>
        <taxon>Bacteria</taxon>
        <taxon>Pseudomonadati</taxon>
        <taxon>Pseudomonadota</taxon>
        <taxon>Betaproteobacteria</taxon>
        <taxon>Burkholderiales</taxon>
        <taxon>Comamonadaceae</taxon>
        <taxon>Hydrogenophaga</taxon>
    </lineage>
</organism>
<dbReference type="Gene3D" id="2.40.110.10">
    <property type="entry name" value="Butyryl-CoA Dehydrogenase, subunit A, domain 2"/>
    <property type="match status" value="1"/>
</dbReference>
<dbReference type="AlphaFoldDB" id="A0A7Y8GV56"/>
<dbReference type="GO" id="GO:0003995">
    <property type="term" value="F:acyl-CoA dehydrogenase activity"/>
    <property type="evidence" value="ECO:0007669"/>
    <property type="project" value="TreeGrafter"/>
</dbReference>
<comment type="caution">
    <text evidence="9">The sequence shown here is derived from an EMBL/GenBank/DDBJ whole genome shotgun (WGS) entry which is preliminary data.</text>
</comment>
<dbReference type="Gene3D" id="1.10.540.10">
    <property type="entry name" value="Acyl-CoA dehydrogenase/oxidase, N-terminal domain"/>
    <property type="match status" value="1"/>
</dbReference>
<dbReference type="Proteomes" id="UP000545507">
    <property type="component" value="Unassembled WGS sequence"/>
</dbReference>
<keyword evidence="4" id="KW-0274">FAD</keyword>
<feature type="domain" description="Acyl-CoA oxidase/dehydrogenase middle" evidence="7">
    <location>
        <begin position="124"/>
        <end position="214"/>
    </location>
</feature>
<feature type="domain" description="Acyl-CoA dehydrogenase/oxidase N-terminal" evidence="8">
    <location>
        <begin position="6"/>
        <end position="117"/>
    </location>
</feature>
<evidence type="ECO:0000259" key="7">
    <source>
        <dbReference type="Pfam" id="PF02770"/>
    </source>
</evidence>
<proteinExistence type="inferred from homology"/>
<sequence length="379" mass="40327">MNFDLSEEQKMLRDAAQKFLRTEYRFDARNQIVASASGMSREHWQRFGEFGWLGLGLPEAHGGFGGVVELIQIAEAMGAALVVEPYLASTVLGAQALTRAGSAAQQAAWLPGLASGQRILALAHGEADARHELSYVITRATAKDGGWLLSGRKSGVLGAPWADGFVVVARTSGAADERQGISLFLVDAKTPGVQVAGYRSYDGSRAGDLILEQVVLGADALLGTEGEGLGLLEHLVDLGIVAACADALGAMGALLRKTGEYVSTRKQFDVPIASFQVIQHRLVDMFAAVEASRSLVLMAALHAEHPDAATRSRAVSAAKAAIGERARFVAQQAVQLHGGVGMTEELDIGHYFRRLTLFCNLLGSTDHHLQRFATLRAVA</sequence>
<evidence type="ECO:0000313" key="10">
    <source>
        <dbReference type="Proteomes" id="UP000545507"/>
    </source>
</evidence>
<accession>A0A7Y8GV56</accession>
<comment type="cofactor">
    <cofactor evidence="1">
        <name>FAD</name>
        <dbReference type="ChEBI" id="CHEBI:57692"/>
    </cofactor>
</comment>
<evidence type="ECO:0000256" key="1">
    <source>
        <dbReference type="ARBA" id="ARBA00001974"/>
    </source>
</evidence>
<evidence type="ECO:0000256" key="3">
    <source>
        <dbReference type="ARBA" id="ARBA00022630"/>
    </source>
</evidence>
<evidence type="ECO:0000259" key="6">
    <source>
        <dbReference type="Pfam" id="PF00441"/>
    </source>
</evidence>
<dbReference type="InterPro" id="IPR006091">
    <property type="entry name" value="Acyl-CoA_Oxase/DH_mid-dom"/>
</dbReference>
<evidence type="ECO:0000256" key="2">
    <source>
        <dbReference type="ARBA" id="ARBA00009347"/>
    </source>
</evidence>
<dbReference type="GO" id="GO:0050660">
    <property type="term" value="F:flavin adenine dinucleotide binding"/>
    <property type="evidence" value="ECO:0007669"/>
    <property type="project" value="InterPro"/>
</dbReference>
<dbReference type="InterPro" id="IPR036250">
    <property type="entry name" value="AcylCo_DH-like_C"/>
</dbReference>
<dbReference type="InterPro" id="IPR009075">
    <property type="entry name" value="AcylCo_DH/oxidase_C"/>
</dbReference>
<dbReference type="InterPro" id="IPR009100">
    <property type="entry name" value="AcylCoA_DH/oxidase_NM_dom_sf"/>
</dbReference>
<evidence type="ECO:0000256" key="5">
    <source>
        <dbReference type="ARBA" id="ARBA00023002"/>
    </source>
</evidence>
<keyword evidence="10" id="KW-1185">Reference proteome</keyword>
<dbReference type="EMBL" id="VYGV01000006">
    <property type="protein sequence ID" value="NWF45041.1"/>
    <property type="molecule type" value="Genomic_DNA"/>
</dbReference>
<dbReference type="RefSeq" id="WP_127806068.1">
    <property type="nucleotide sequence ID" value="NZ_JAGPWB010000052.1"/>
</dbReference>
<dbReference type="PANTHER" id="PTHR43884:SF20">
    <property type="entry name" value="ACYL-COA DEHYDROGENASE FADE28"/>
    <property type="match status" value="1"/>
</dbReference>
<dbReference type="Pfam" id="PF02771">
    <property type="entry name" value="Acyl-CoA_dh_N"/>
    <property type="match status" value="1"/>
</dbReference>
<reference evidence="9 10" key="1">
    <citation type="submission" date="2019-09" db="EMBL/GenBank/DDBJ databases">
        <title>Hydrogenophaga aromatica sp. nov., isolated from a para-xylene-degrading enrichment culture.</title>
        <authorList>
            <person name="Tancsics A."/>
            <person name="Banerjee S."/>
        </authorList>
    </citation>
    <scope>NUCLEOTIDE SEQUENCE [LARGE SCALE GENOMIC DNA]</scope>
    <source>
        <strain evidence="9 10">D2P1</strain>
    </source>
</reference>
<evidence type="ECO:0000259" key="8">
    <source>
        <dbReference type="Pfam" id="PF02771"/>
    </source>
</evidence>
<comment type="similarity">
    <text evidence="2">Belongs to the acyl-CoA dehydrogenase family.</text>
</comment>
<evidence type="ECO:0000256" key="4">
    <source>
        <dbReference type="ARBA" id="ARBA00022827"/>
    </source>
</evidence>
<gene>
    <name evidence="9" type="ORF">F3K02_07215</name>
</gene>
<keyword evidence="5" id="KW-0560">Oxidoreductase</keyword>
<evidence type="ECO:0000313" key="9">
    <source>
        <dbReference type="EMBL" id="NWF45041.1"/>
    </source>
</evidence>
<dbReference type="CDD" id="cd00567">
    <property type="entry name" value="ACAD"/>
    <property type="match status" value="1"/>
</dbReference>
<keyword evidence="3" id="KW-0285">Flavoprotein</keyword>
<dbReference type="InterPro" id="IPR013786">
    <property type="entry name" value="AcylCoA_DH/ox_N"/>
</dbReference>
<dbReference type="PANTHER" id="PTHR43884">
    <property type="entry name" value="ACYL-COA DEHYDROGENASE"/>
    <property type="match status" value="1"/>
</dbReference>
<dbReference type="Pfam" id="PF00441">
    <property type="entry name" value="Acyl-CoA_dh_1"/>
    <property type="match status" value="1"/>
</dbReference>
<dbReference type="SUPFAM" id="SSF56645">
    <property type="entry name" value="Acyl-CoA dehydrogenase NM domain-like"/>
    <property type="match status" value="1"/>
</dbReference>